<dbReference type="Proteomes" id="UP001334804">
    <property type="component" value="Chromosome"/>
</dbReference>
<accession>A0ABZ1EAG9</accession>
<evidence type="ECO:0000313" key="2">
    <source>
        <dbReference type="Proteomes" id="UP001334804"/>
    </source>
</evidence>
<dbReference type="RefSeq" id="WP_326563478.1">
    <property type="nucleotide sequence ID" value="NZ_CP109071.1"/>
</dbReference>
<keyword evidence="2" id="KW-1185">Reference proteome</keyword>
<gene>
    <name evidence="1" type="ORF">OIE14_20650</name>
</gene>
<organism evidence="1 2">
    <name type="scientific">Micromonospora peucetia</name>
    <dbReference type="NCBI Taxonomy" id="47871"/>
    <lineage>
        <taxon>Bacteria</taxon>
        <taxon>Bacillati</taxon>
        <taxon>Actinomycetota</taxon>
        <taxon>Actinomycetes</taxon>
        <taxon>Micromonosporales</taxon>
        <taxon>Micromonosporaceae</taxon>
        <taxon>Micromonospora</taxon>
    </lineage>
</organism>
<name>A0ABZ1EAG9_9ACTN</name>
<evidence type="ECO:0000313" key="1">
    <source>
        <dbReference type="EMBL" id="WSA30581.1"/>
    </source>
</evidence>
<sequence length="164" mass="18102">MPRSKQQTHQAGRHLAAGQALLNARSASLVGRRTHIEVDGHLAAVIVASKGAWMIKNVDNFTASSIVAYVLVNVTAPTPKFFVAPGDELRRDVHERHRQFMARVRTPAAQQQEPPHQDRAAGRISMGRQLVTVRPPVTQPEPACRMLPNRPMLMATSTGTMLWC</sequence>
<reference evidence="1 2" key="1">
    <citation type="submission" date="2022-10" db="EMBL/GenBank/DDBJ databases">
        <title>The complete genomes of actinobacterial strains from the NBC collection.</title>
        <authorList>
            <person name="Joergensen T.S."/>
            <person name="Alvarez Arevalo M."/>
            <person name="Sterndorff E.B."/>
            <person name="Faurdal D."/>
            <person name="Vuksanovic O."/>
            <person name="Mourched A.-S."/>
            <person name="Charusanti P."/>
            <person name="Shaw S."/>
            <person name="Blin K."/>
            <person name="Weber T."/>
        </authorList>
    </citation>
    <scope>NUCLEOTIDE SEQUENCE [LARGE SCALE GENOMIC DNA]</scope>
    <source>
        <strain evidence="1 2">NBC 01809</strain>
    </source>
</reference>
<proteinExistence type="predicted"/>
<dbReference type="EMBL" id="CP109071">
    <property type="protein sequence ID" value="WSA30581.1"/>
    <property type="molecule type" value="Genomic_DNA"/>
</dbReference>
<protein>
    <submittedName>
        <fullName evidence="1">Uncharacterized protein</fullName>
    </submittedName>
</protein>